<comment type="caution">
    <text evidence="1">The sequence shown here is derived from an EMBL/GenBank/DDBJ whole genome shotgun (WGS) entry which is preliminary data.</text>
</comment>
<dbReference type="Pfam" id="PF11228">
    <property type="entry name" value="DUF3027"/>
    <property type="match status" value="1"/>
</dbReference>
<name>A0ABQ2DH30_9DEIO</name>
<protein>
    <submittedName>
        <fullName evidence="1">Uncharacterized protein</fullName>
    </submittedName>
</protein>
<dbReference type="InterPro" id="IPR021391">
    <property type="entry name" value="DUF3027"/>
</dbReference>
<dbReference type="RefSeq" id="WP_189008809.1">
    <property type="nucleotide sequence ID" value="NZ_BMOD01000040.1"/>
</dbReference>
<dbReference type="EMBL" id="BMOD01000040">
    <property type="protein sequence ID" value="GGJ57793.1"/>
    <property type="molecule type" value="Genomic_DNA"/>
</dbReference>
<proteinExistence type="predicted"/>
<reference evidence="2" key="1">
    <citation type="journal article" date="2019" name="Int. J. Syst. Evol. Microbiol.">
        <title>The Global Catalogue of Microorganisms (GCM) 10K type strain sequencing project: providing services to taxonomists for standard genome sequencing and annotation.</title>
        <authorList>
            <consortium name="The Broad Institute Genomics Platform"/>
            <consortium name="The Broad Institute Genome Sequencing Center for Infectious Disease"/>
            <person name="Wu L."/>
            <person name="Ma J."/>
        </authorList>
    </citation>
    <scope>NUCLEOTIDE SEQUENCE [LARGE SCALE GENOMIC DNA]</scope>
    <source>
        <strain evidence="2">JCM 14370</strain>
    </source>
</reference>
<evidence type="ECO:0000313" key="1">
    <source>
        <dbReference type="EMBL" id="GGJ57793.1"/>
    </source>
</evidence>
<sequence length="83" mass="9759">MKKLKTDNQHFRETHRRWISSGYHYENIDSEDIRPQCMDCIFYIELTGKFAADWGVCSNVLSPADRLAVFEHDGCEFQVEAEE</sequence>
<dbReference type="Proteomes" id="UP000632222">
    <property type="component" value="Unassembled WGS sequence"/>
</dbReference>
<evidence type="ECO:0000313" key="2">
    <source>
        <dbReference type="Proteomes" id="UP000632222"/>
    </source>
</evidence>
<accession>A0ABQ2DH30</accession>
<organism evidence="1 2">
    <name type="scientific">Deinococcus roseus</name>
    <dbReference type="NCBI Taxonomy" id="392414"/>
    <lineage>
        <taxon>Bacteria</taxon>
        <taxon>Thermotogati</taxon>
        <taxon>Deinococcota</taxon>
        <taxon>Deinococci</taxon>
        <taxon>Deinococcales</taxon>
        <taxon>Deinococcaceae</taxon>
        <taxon>Deinococcus</taxon>
    </lineage>
</organism>
<gene>
    <name evidence="1" type="ORF">GCM10008938_49860</name>
</gene>
<keyword evidence="2" id="KW-1185">Reference proteome</keyword>